<dbReference type="Pfam" id="PF13417">
    <property type="entry name" value="GST_N_3"/>
    <property type="match status" value="1"/>
</dbReference>
<dbReference type="PANTHER" id="PTHR44051:SF8">
    <property type="entry name" value="GLUTATHIONE S-TRANSFERASE GSTA"/>
    <property type="match status" value="1"/>
</dbReference>
<sequence length="209" mass="23561">MYQLYGAAGSGSVVVEAALELMQQPYQLVDAPTWEGDHQRAKVAPVNPMQQIPVLVTASGEVLTESGAILLWLTEQHPQAQLAPLPGTLQRAQFLRWMSFIPAAIYSMYWVRDVPQRLVGEDPAAQQGVLDRTAERIAYCWQQMASQLNPGQFLLGDQLTVLDLYVAVASRWTPRRERFYQVAPNLADVVRRVDALPQLQSLWARRFPF</sequence>
<dbReference type="Gene3D" id="1.20.1050.10">
    <property type="match status" value="1"/>
</dbReference>
<feature type="domain" description="GST N-terminal" evidence="1">
    <location>
        <begin position="1"/>
        <end position="81"/>
    </location>
</feature>
<comment type="caution">
    <text evidence="2">The sequence shown here is derived from an EMBL/GenBank/DDBJ whole genome shotgun (WGS) entry which is preliminary data.</text>
</comment>
<gene>
    <name evidence="2" type="ORF">ACFO3I_04100</name>
</gene>
<dbReference type="PANTHER" id="PTHR44051">
    <property type="entry name" value="GLUTATHIONE S-TRANSFERASE-RELATED"/>
    <property type="match status" value="1"/>
</dbReference>
<dbReference type="SUPFAM" id="SSF52833">
    <property type="entry name" value="Thioredoxin-like"/>
    <property type="match status" value="1"/>
</dbReference>
<evidence type="ECO:0000313" key="2">
    <source>
        <dbReference type="EMBL" id="MFC4654205.1"/>
    </source>
</evidence>
<dbReference type="RefSeq" id="WP_377331984.1">
    <property type="nucleotide sequence ID" value="NZ_JBHSGB010000005.1"/>
</dbReference>
<dbReference type="Gene3D" id="3.40.30.10">
    <property type="entry name" value="Glutaredoxin"/>
    <property type="match status" value="1"/>
</dbReference>
<keyword evidence="3" id="KW-1185">Reference proteome</keyword>
<dbReference type="SFLD" id="SFLDS00019">
    <property type="entry name" value="Glutathione_Transferase_(cytos"/>
    <property type="match status" value="1"/>
</dbReference>
<organism evidence="2 3">
    <name type="scientific">Rheinheimera marina</name>
    <dbReference type="NCBI Taxonomy" id="1774958"/>
    <lineage>
        <taxon>Bacteria</taxon>
        <taxon>Pseudomonadati</taxon>
        <taxon>Pseudomonadota</taxon>
        <taxon>Gammaproteobacteria</taxon>
        <taxon>Chromatiales</taxon>
        <taxon>Chromatiaceae</taxon>
        <taxon>Rheinheimera</taxon>
    </lineage>
</organism>
<dbReference type="InterPro" id="IPR004045">
    <property type="entry name" value="Glutathione_S-Trfase_N"/>
</dbReference>
<dbReference type="SFLD" id="SFLDG00358">
    <property type="entry name" value="Main_(cytGST)"/>
    <property type="match status" value="1"/>
</dbReference>
<accession>A0ABV9JJQ0</accession>
<reference evidence="3" key="1">
    <citation type="journal article" date="2019" name="Int. J. Syst. Evol. Microbiol.">
        <title>The Global Catalogue of Microorganisms (GCM) 10K type strain sequencing project: providing services to taxonomists for standard genome sequencing and annotation.</title>
        <authorList>
            <consortium name="The Broad Institute Genomics Platform"/>
            <consortium name="The Broad Institute Genome Sequencing Center for Infectious Disease"/>
            <person name="Wu L."/>
            <person name="Ma J."/>
        </authorList>
    </citation>
    <scope>NUCLEOTIDE SEQUENCE [LARGE SCALE GENOMIC DNA]</scope>
    <source>
        <strain evidence="3">DT28</strain>
    </source>
</reference>
<protein>
    <submittedName>
        <fullName evidence="2">Glutathione S-transferase family protein</fullName>
    </submittedName>
</protein>
<dbReference type="CDD" id="cd03057">
    <property type="entry name" value="GST_N_Beta"/>
    <property type="match status" value="1"/>
</dbReference>
<dbReference type="InterPro" id="IPR036249">
    <property type="entry name" value="Thioredoxin-like_sf"/>
</dbReference>
<proteinExistence type="predicted"/>
<evidence type="ECO:0000259" key="1">
    <source>
        <dbReference type="PROSITE" id="PS50404"/>
    </source>
</evidence>
<dbReference type="InterPro" id="IPR004046">
    <property type="entry name" value="GST_C"/>
</dbReference>
<dbReference type="InterPro" id="IPR040079">
    <property type="entry name" value="Glutathione_S-Trfase"/>
</dbReference>
<name>A0ABV9JJQ0_9GAMM</name>
<dbReference type="PROSITE" id="PS50404">
    <property type="entry name" value="GST_NTER"/>
    <property type="match status" value="1"/>
</dbReference>
<dbReference type="SUPFAM" id="SSF47616">
    <property type="entry name" value="GST C-terminal domain-like"/>
    <property type="match status" value="1"/>
</dbReference>
<evidence type="ECO:0000313" key="3">
    <source>
        <dbReference type="Proteomes" id="UP001595962"/>
    </source>
</evidence>
<dbReference type="Proteomes" id="UP001595962">
    <property type="component" value="Unassembled WGS sequence"/>
</dbReference>
<dbReference type="InterPro" id="IPR036282">
    <property type="entry name" value="Glutathione-S-Trfase_C_sf"/>
</dbReference>
<dbReference type="Pfam" id="PF14497">
    <property type="entry name" value="GST_C_3"/>
    <property type="match status" value="1"/>
</dbReference>
<dbReference type="EMBL" id="JBHSGB010000005">
    <property type="protein sequence ID" value="MFC4654205.1"/>
    <property type="molecule type" value="Genomic_DNA"/>
</dbReference>